<feature type="compositionally biased region" description="Polar residues" evidence="4">
    <location>
        <begin position="511"/>
        <end position="522"/>
    </location>
</feature>
<feature type="region of interest" description="Disordered" evidence="4">
    <location>
        <begin position="451"/>
        <end position="522"/>
    </location>
</feature>
<evidence type="ECO:0000313" key="6">
    <source>
        <dbReference type="Proteomes" id="UP000189705"/>
    </source>
</evidence>
<organism evidence="6 7">
    <name type="scientific">Alligator sinensis</name>
    <name type="common">Chinese alligator</name>
    <dbReference type="NCBI Taxonomy" id="38654"/>
    <lineage>
        <taxon>Eukaryota</taxon>
        <taxon>Metazoa</taxon>
        <taxon>Chordata</taxon>
        <taxon>Craniata</taxon>
        <taxon>Vertebrata</taxon>
        <taxon>Euteleostomi</taxon>
        <taxon>Archelosauria</taxon>
        <taxon>Archosauria</taxon>
        <taxon>Crocodylia</taxon>
        <taxon>Alligatoridae</taxon>
        <taxon>Alligatorinae</taxon>
        <taxon>Alligator</taxon>
    </lineage>
</organism>
<dbReference type="InterPro" id="IPR011333">
    <property type="entry name" value="SKP1/BTB/POZ_sf"/>
</dbReference>
<sequence length="660" mass="71448">RGRAGQRRFLRVVPARRRKGSRRLGAAAKAMPVPRETENPGVRARGKARGPRSSQLAGPAPKNPGIRGGETQRYPQMGLVEPETPGIRGQPEVDETPLTAENPGVQDGEPQIPCSARLGGPEVPSVWGTETRRPPSTRLVGLENPGVQGGEAQRPSSIGLVGPENLTIWGQPGVDETPRTGENPGIQDREPQRSRSPQLAGPENPGVQGREACIPPSTMLAGPENLDVRVPWAGGGPVTLNVGGKLYTTTVETLTRCPDSMLAAMFRGGPRPSHMDRQGHYIIDRDGPTFRHVLNFLRTGQLQLPEGYSELGLLATEADFYQLHPLQEALSQWDAVQRRLGSAAVLHNAVDHPLHTDVDTQQRVVHFTVRAGRQCYELDSCALRVFTANVFCTDRGFMDAFRARLRGTGKAPRAGVLGKAGPGNSLFFQEEQDGPQGQVNIDQQAQVNVGQWGAGRDGPQDGAGEGGGDRAKRQQNGGEVGQAHDVIGSQWNGSSCRQYGASSDGWEGNKHQTGGASISQQDSIDRQWSCGIGQRDDAAQGSRAQTGQWDGTASQRRVGVDQQEEADQRGGQWEEPEAGSRHHLRLEWAPRPVVMPADEYAKQGVWPLHTVHPGGRELATPTDFLEEVLKMALAHGFHLDSTFPDPSDLLTARSLRFIRP</sequence>
<reference evidence="7" key="1">
    <citation type="submission" date="2025-08" db="UniProtKB">
        <authorList>
            <consortium name="RefSeq"/>
        </authorList>
    </citation>
    <scope>IDENTIFICATION</scope>
</reference>
<dbReference type="CTD" id="147040"/>
<dbReference type="PANTHER" id="PTHR14499:SF7">
    <property type="entry name" value="BTB_POZ DOMAIN-CONTAINING PROTEIN KCTD11"/>
    <property type="match status" value="1"/>
</dbReference>
<evidence type="ECO:0000313" key="7">
    <source>
        <dbReference type="RefSeq" id="XP_006037391.2"/>
    </source>
</evidence>
<name>A0A1U7SVF3_ALLSI</name>
<dbReference type="KEGG" id="asn:102372116"/>
<dbReference type="InterPro" id="IPR003131">
    <property type="entry name" value="T1-type_BTB"/>
</dbReference>
<keyword evidence="6" id="KW-1185">Reference proteome</keyword>
<dbReference type="Pfam" id="PF02214">
    <property type="entry name" value="BTB_2"/>
    <property type="match status" value="1"/>
</dbReference>
<dbReference type="SMART" id="SM00225">
    <property type="entry name" value="BTB"/>
    <property type="match status" value="1"/>
</dbReference>
<gene>
    <name evidence="7" type="primary">KCTD11</name>
</gene>
<feature type="compositionally biased region" description="Gly residues" evidence="4">
    <location>
        <begin position="452"/>
        <end position="466"/>
    </location>
</feature>
<accession>A0A1U7SVF3</accession>
<proteinExistence type="predicted"/>
<dbReference type="eggNOG" id="KOG2723">
    <property type="taxonomic scope" value="Eukaryota"/>
</dbReference>
<dbReference type="Pfam" id="PF19329">
    <property type="entry name" value="KCTD11_21_C"/>
    <property type="match status" value="2"/>
</dbReference>
<dbReference type="InterPro" id="IPR045763">
    <property type="entry name" value="KCTD11/21_C"/>
</dbReference>
<dbReference type="Gene3D" id="3.30.710.10">
    <property type="entry name" value="Potassium Channel Kv1.1, Chain A"/>
    <property type="match status" value="1"/>
</dbReference>
<dbReference type="STRING" id="38654.A0A1U7SVF3"/>
<evidence type="ECO:0000256" key="1">
    <source>
        <dbReference type="ARBA" id="ARBA00004906"/>
    </source>
</evidence>
<keyword evidence="3" id="KW-0833">Ubl conjugation pathway</keyword>
<feature type="compositionally biased region" description="Polar residues" evidence="4">
    <location>
        <begin position="489"/>
        <end position="501"/>
    </location>
</feature>
<feature type="region of interest" description="Disordered" evidence="4">
    <location>
        <begin position="534"/>
        <end position="581"/>
    </location>
</feature>
<dbReference type="AlphaFoldDB" id="A0A1U7SVF3"/>
<dbReference type="SUPFAM" id="SSF54695">
    <property type="entry name" value="POZ domain"/>
    <property type="match status" value="1"/>
</dbReference>
<feature type="compositionally biased region" description="Basic residues" evidence="4">
    <location>
        <begin position="1"/>
        <end position="22"/>
    </location>
</feature>
<evidence type="ECO:0000256" key="2">
    <source>
        <dbReference type="ARBA" id="ARBA00022604"/>
    </source>
</evidence>
<feature type="region of interest" description="Disordered" evidence="4">
    <location>
        <begin position="411"/>
        <end position="436"/>
    </location>
</feature>
<feature type="non-terminal residue" evidence="7">
    <location>
        <position position="1"/>
    </location>
</feature>
<dbReference type="GO" id="GO:0016567">
    <property type="term" value="P:protein ubiquitination"/>
    <property type="evidence" value="ECO:0007669"/>
    <property type="project" value="UniProtKB-UniPathway"/>
</dbReference>
<feature type="domain" description="BTB" evidence="5">
    <location>
        <begin position="236"/>
        <end position="306"/>
    </location>
</feature>
<protein>
    <submittedName>
        <fullName evidence="7">BTB/POZ domain-containing protein KCTD11</fullName>
    </submittedName>
</protein>
<dbReference type="RefSeq" id="XP_006037391.2">
    <property type="nucleotide sequence ID" value="XM_006037329.3"/>
</dbReference>
<keyword evidence="2" id="KW-0341">Growth regulation</keyword>
<dbReference type="GO" id="GO:0051260">
    <property type="term" value="P:protein homooligomerization"/>
    <property type="evidence" value="ECO:0007669"/>
    <property type="project" value="InterPro"/>
</dbReference>
<feature type="compositionally biased region" description="Polar residues" evidence="4">
    <location>
        <begin position="542"/>
        <end position="555"/>
    </location>
</feature>
<dbReference type="GeneID" id="102372116"/>
<dbReference type="PANTHER" id="PTHR14499">
    <property type="entry name" value="POTASSIUM CHANNEL TETRAMERIZATION DOMAIN-CONTAINING"/>
    <property type="match status" value="1"/>
</dbReference>
<dbReference type="InParanoid" id="A0A1U7SVF3"/>
<dbReference type="PROSITE" id="PS50097">
    <property type="entry name" value="BTB"/>
    <property type="match status" value="1"/>
</dbReference>
<evidence type="ECO:0000256" key="3">
    <source>
        <dbReference type="ARBA" id="ARBA00022786"/>
    </source>
</evidence>
<evidence type="ECO:0000256" key="4">
    <source>
        <dbReference type="SAM" id="MobiDB-lite"/>
    </source>
</evidence>
<feature type="region of interest" description="Disordered" evidence="4">
    <location>
        <begin position="1"/>
        <end position="216"/>
    </location>
</feature>
<comment type="pathway">
    <text evidence="1">Protein modification; protein ubiquitination.</text>
</comment>
<evidence type="ECO:0000259" key="5">
    <source>
        <dbReference type="PROSITE" id="PS50097"/>
    </source>
</evidence>
<dbReference type="UniPathway" id="UPA00143"/>
<dbReference type="Proteomes" id="UP000189705">
    <property type="component" value="Unplaced"/>
</dbReference>
<dbReference type="InterPro" id="IPR000210">
    <property type="entry name" value="BTB/POZ_dom"/>
</dbReference>